<accession>A0AA95KFP9</accession>
<name>A0AA95KFP9_9GAMM</name>
<dbReference type="Pfam" id="PF03724">
    <property type="entry name" value="META"/>
    <property type="match status" value="1"/>
</dbReference>
<dbReference type="PANTHER" id="PTHR35535">
    <property type="entry name" value="HEAT SHOCK PROTEIN HSLJ"/>
    <property type="match status" value="1"/>
</dbReference>
<dbReference type="Proteomes" id="UP001300672">
    <property type="component" value="Chromosome"/>
</dbReference>
<feature type="domain" description="DUF306" evidence="1">
    <location>
        <begin position="38"/>
        <end position="144"/>
    </location>
</feature>
<dbReference type="EMBL" id="CP124755">
    <property type="protein sequence ID" value="WGZ91111.1"/>
    <property type="molecule type" value="Genomic_DNA"/>
</dbReference>
<evidence type="ECO:0000259" key="1">
    <source>
        <dbReference type="Pfam" id="PF03724"/>
    </source>
</evidence>
<dbReference type="AlphaFoldDB" id="A0AA95KFP9"/>
<proteinExistence type="predicted"/>
<reference evidence="2" key="2">
    <citation type="submission" date="2023-04" db="EMBL/GenBank/DDBJ databases">
        <authorList>
            <person name="Beletskiy A.V."/>
            <person name="Mardanov A.V."/>
            <person name="Ravin N.V."/>
        </authorList>
    </citation>
    <scope>NUCLEOTIDE SEQUENCE</scope>
    <source>
        <strain evidence="2">GKL-01</strain>
    </source>
</reference>
<reference evidence="2" key="1">
    <citation type="journal article" date="2023" name="Int. J. Mol. Sci.">
        <title>Metagenomics Revealed a New Genus 'Candidatus Thiocaldithrix dubininis' gen. nov., sp. nov. and a New Species 'Candidatus Thiothrix putei' sp. nov. in the Family Thiotrichaceae, Some Members of Which Have Traits of Both Na+- and H+-Motive Energetics.</title>
        <authorList>
            <person name="Ravin N.V."/>
            <person name="Muntyan M.S."/>
            <person name="Smolyakov D.D."/>
            <person name="Rudenko T.S."/>
            <person name="Beletsky A.V."/>
            <person name="Mardanov A.V."/>
            <person name="Grabovich M.Y."/>
        </authorList>
    </citation>
    <scope>NUCLEOTIDE SEQUENCE</scope>
    <source>
        <strain evidence="2">GKL-01</strain>
    </source>
</reference>
<sequence>MIKTILSSVVGQITFALIGLAVISAYSLEPQAAVLPSKTLAGTQWQLQALLGESLQSERPITLEFDQLRLSGFAGCNRFSGNYTLGSDGSLGVGTTSATKMACNEQRNQVEQRFLQKLQAVHQFSLNNGQLQLLDAQRKVLMAFTSQNLTN</sequence>
<dbReference type="InterPro" id="IPR053147">
    <property type="entry name" value="Hsp_HslJ-like"/>
</dbReference>
<protein>
    <submittedName>
        <fullName evidence="2">META domain-containing protein</fullName>
    </submittedName>
</protein>
<dbReference type="PANTHER" id="PTHR35535:SF2">
    <property type="entry name" value="DUF306 DOMAIN-CONTAINING PROTEIN"/>
    <property type="match status" value="1"/>
</dbReference>
<organism evidence="2">
    <name type="scientific">Candidatus Thiocaldithrix dubininis</name>
    <dbReference type="NCBI Taxonomy" id="3080823"/>
    <lineage>
        <taxon>Bacteria</taxon>
        <taxon>Pseudomonadati</taxon>
        <taxon>Pseudomonadota</taxon>
        <taxon>Gammaproteobacteria</taxon>
        <taxon>Thiotrichales</taxon>
        <taxon>Thiotrichaceae</taxon>
        <taxon>Candidatus Thiocaldithrix</taxon>
    </lineage>
</organism>
<dbReference type="InterPro" id="IPR005184">
    <property type="entry name" value="DUF306_Meta_HslJ"/>
</dbReference>
<dbReference type="Gene3D" id="2.40.128.270">
    <property type="match status" value="1"/>
</dbReference>
<evidence type="ECO:0000313" key="2">
    <source>
        <dbReference type="EMBL" id="WGZ91111.1"/>
    </source>
</evidence>
<gene>
    <name evidence="2" type="ORF">QJT80_01245</name>
</gene>
<dbReference type="InterPro" id="IPR038670">
    <property type="entry name" value="HslJ-like_sf"/>
</dbReference>
<dbReference type="KEGG" id="tdu:QJT80_01245"/>